<evidence type="ECO:0000313" key="1">
    <source>
        <dbReference type="EMBL" id="QSQ09658.1"/>
    </source>
</evidence>
<evidence type="ECO:0000313" key="2">
    <source>
        <dbReference type="Proteomes" id="UP000662904"/>
    </source>
</evidence>
<protein>
    <submittedName>
        <fullName evidence="1">Uncharacterized protein</fullName>
    </submittedName>
</protein>
<dbReference type="KEGG" id="kme:H0A61_02037"/>
<keyword evidence="2" id="KW-1185">Reference proteome</keyword>
<gene>
    <name evidence="1" type="ORF">H0A61_02037</name>
</gene>
<organism evidence="1 2">
    <name type="scientific">Koleobacter methoxysyntrophicus</name>
    <dbReference type="NCBI Taxonomy" id="2751313"/>
    <lineage>
        <taxon>Bacteria</taxon>
        <taxon>Bacillati</taxon>
        <taxon>Bacillota</taxon>
        <taxon>Clostridia</taxon>
        <taxon>Koleobacterales</taxon>
        <taxon>Koleobacteraceae</taxon>
        <taxon>Koleobacter</taxon>
    </lineage>
</organism>
<dbReference type="Proteomes" id="UP000662904">
    <property type="component" value="Chromosome"/>
</dbReference>
<dbReference type="AlphaFoldDB" id="A0A8A0RQ21"/>
<accession>A0A8A0RQ21</accession>
<sequence>MCRIFVHQLLIAHYAYITLDFGMNLGLKYKGK</sequence>
<name>A0A8A0RQ21_9FIRM</name>
<proteinExistence type="predicted"/>
<reference evidence="1" key="1">
    <citation type="submission" date="2020-07" db="EMBL/GenBank/DDBJ databases">
        <title>Koleobacter methoxysyntrophicus gen. nov., sp. nov., a novel anaerobic bacterium isolated from deep subsurface oil field and proposal of Koleobacterales ord. nov. in the phylum Firmicutes.</title>
        <authorList>
            <person name="Sakamoto S."/>
            <person name="Tamaki H."/>
        </authorList>
    </citation>
    <scope>NUCLEOTIDE SEQUENCE</scope>
    <source>
        <strain evidence="1">NRmbB1</strain>
    </source>
</reference>
<dbReference type="EMBL" id="CP059066">
    <property type="protein sequence ID" value="QSQ09658.1"/>
    <property type="molecule type" value="Genomic_DNA"/>
</dbReference>